<proteinExistence type="predicted"/>
<name>A0AAW3VCV5_ACILW</name>
<evidence type="ECO:0000313" key="2">
    <source>
        <dbReference type="Proteomes" id="UP000548425"/>
    </source>
</evidence>
<gene>
    <name evidence="1" type="ORF">HNP34_000425</name>
</gene>
<dbReference type="Proteomes" id="UP000548425">
    <property type="component" value="Unassembled WGS sequence"/>
</dbReference>
<organism evidence="1 2">
    <name type="scientific">Acinetobacter lwoffii</name>
    <dbReference type="NCBI Taxonomy" id="28090"/>
    <lineage>
        <taxon>Bacteria</taxon>
        <taxon>Pseudomonadati</taxon>
        <taxon>Pseudomonadota</taxon>
        <taxon>Gammaproteobacteria</taxon>
        <taxon>Moraxellales</taxon>
        <taxon>Moraxellaceae</taxon>
        <taxon>Acinetobacter</taxon>
    </lineage>
</organism>
<dbReference type="RefSeq" id="WP_044112858.1">
    <property type="nucleotide sequence ID" value="NZ_CP080576.1"/>
</dbReference>
<accession>A0AAW3VCV5</accession>
<comment type="caution">
    <text evidence="1">The sequence shown here is derived from an EMBL/GenBank/DDBJ whole genome shotgun (WGS) entry which is preliminary data.</text>
</comment>
<sequence length="299" mass="34105">MSINSTKFAINIVSNFKKNNNLNKIKGGEIALFRSLLWSFKNATQKNVYIEEHHGTNHQVTFTGNGTYARSSARCELSDLLLISFNSREARLTYLQAKYENTIVSDVQTHKWKANLEQWFLLNQLPLIKGYGKFNPPADLLNSAKLKSIGSFGFFHKDLSGDFDLYYASAEHLSLPITYTQRSGKLFVNRTSLNSHLLRQFVGFSEKECLEATSLHNFLVQLYNLQVGTPIHINNSISRWIISNLKSLPNSSLVNDLLKVIDINHDTPLDNQIPKNFNYELNFGAKKILLIRVNDESIF</sequence>
<reference evidence="1 2" key="1">
    <citation type="submission" date="2020-08" db="EMBL/GenBank/DDBJ databases">
        <title>Functional genomics of gut bacteria from endangered species of beetles.</title>
        <authorList>
            <person name="Carlos-Shanley C."/>
        </authorList>
    </citation>
    <scope>NUCLEOTIDE SEQUENCE [LARGE SCALE GENOMIC DNA]</scope>
    <source>
        <strain evidence="1 2">S00127</strain>
    </source>
</reference>
<evidence type="ECO:0000313" key="1">
    <source>
        <dbReference type="EMBL" id="MBB6362329.1"/>
    </source>
</evidence>
<dbReference type="AlphaFoldDB" id="A0AAW3VCV5"/>
<protein>
    <submittedName>
        <fullName evidence="1">Uncharacterized protein</fullName>
    </submittedName>
</protein>
<dbReference type="EMBL" id="JACHLA010000002">
    <property type="protein sequence ID" value="MBB6362329.1"/>
    <property type="molecule type" value="Genomic_DNA"/>
</dbReference>